<feature type="binding site" evidence="6">
    <location>
        <position position="48"/>
    </location>
    <ligand>
        <name>ATP</name>
        <dbReference type="ChEBI" id="CHEBI:30616"/>
    </ligand>
</feature>
<dbReference type="Proteomes" id="UP001162131">
    <property type="component" value="Unassembled WGS sequence"/>
</dbReference>
<dbReference type="PROSITE" id="PS50011">
    <property type="entry name" value="PROTEIN_KINASE_DOM"/>
    <property type="match status" value="1"/>
</dbReference>
<evidence type="ECO:0000256" key="6">
    <source>
        <dbReference type="PROSITE-ProRule" id="PRU10141"/>
    </source>
</evidence>
<comment type="caution">
    <text evidence="9">The sequence shown here is derived from an EMBL/GenBank/DDBJ whole genome shotgun (WGS) entry which is preliminary data.</text>
</comment>
<gene>
    <name evidence="9" type="ORF">BSTOLATCC_MIC12645</name>
</gene>
<evidence type="ECO:0000256" key="2">
    <source>
        <dbReference type="ARBA" id="ARBA00022679"/>
    </source>
</evidence>
<keyword evidence="10" id="KW-1185">Reference proteome</keyword>
<dbReference type="AlphaFoldDB" id="A0AAU9J2I7"/>
<sequence length="352" mass="40222">MGETAEEILNSFHISPRYTAEKIIGYGAYGTVIQARDTEKDEAVAIKKLNKIEDVIDAKRNLREIKAMRLLRHDGILGLKRVIHIHADPSELGEIYIITPLMETDLHRILKSDQELTNDHAQYFIYYILRALKFIHSANIVHRDIKPSNILVNADCSIKICDFGLSRQINSSLEDLTEYVVTRFYRAPEIMLSSHNYTKAVDIWSVGCTFGEILGRRVLFPGQNYIKQIDLIIKTLGTPDEADLEFIANDHARKFVKSLDKHVKQPLQNIINPEAPPEAIDLLEKLLAFNPSQRLTVEEALRHPYLADLHDSDEEPVSQETIAFEFEDAELSFDQMKALLLEELEISSQLDD</sequence>
<reference evidence="9" key="1">
    <citation type="submission" date="2021-09" db="EMBL/GenBank/DDBJ databases">
        <authorList>
            <consortium name="AG Swart"/>
            <person name="Singh M."/>
            <person name="Singh A."/>
            <person name="Seah K."/>
            <person name="Emmerich C."/>
        </authorList>
    </citation>
    <scope>NUCLEOTIDE SEQUENCE</scope>
    <source>
        <strain evidence="9">ATCC30299</strain>
    </source>
</reference>
<proteinExistence type="inferred from homology"/>
<dbReference type="CDD" id="cd07834">
    <property type="entry name" value="STKc_MAPK"/>
    <property type="match status" value="1"/>
</dbReference>
<evidence type="ECO:0000256" key="3">
    <source>
        <dbReference type="ARBA" id="ARBA00022741"/>
    </source>
</evidence>
<dbReference type="GO" id="GO:0005524">
    <property type="term" value="F:ATP binding"/>
    <property type="evidence" value="ECO:0007669"/>
    <property type="project" value="UniProtKB-UniRule"/>
</dbReference>
<dbReference type="PANTHER" id="PTHR24055">
    <property type="entry name" value="MITOGEN-ACTIVATED PROTEIN KINASE"/>
    <property type="match status" value="1"/>
</dbReference>
<dbReference type="InterPro" id="IPR050117">
    <property type="entry name" value="MAPK"/>
</dbReference>
<protein>
    <recommendedName>
        <fullName evidence="8">Protein kinase domain-containing protein</fullName>
    </recommendedName>
</protein>
<comment type="similarity">
    <text evidence="7">Belongs to the protein kinase superfamily.</text>
</comment>
<dbReference type="SMART" id="SM00220">
    <property type="entry name" value="S_TKc"/>
    <property type="match status" value="1"/>
</dbReference>
<evidence type="ECO:0000259" key="8">
    <source>
        <dbReference type="PROSITE" id="PS50011"/>
    </source>
</evidence>
<evidence type="ECO:0000256" key="1">
    <source>
        <dbReference type="ARBA" id="ARBA00022527"/>
    </source>
</evidence>
<keyword evidence="1 7" id="KW-0723">Serine/threonine-protein kinase</keyword>
<dbReference type="GO" id="GO:0004674">
    <property type="term" value="F:protein serine/threonine kinase activity"/>
    <property type="evidence" value="ECO:0007669"/>
    <property type="project" value="UniProtKB-KW"/>
</dbReference>
<keyword evidence="3 6" id="KW-0547">Nucleotide-binding</keyword>
<accession>A0AAU9J2I7</accession>
<keyword evidence="2" id="KW-0808">Transferase</keyword>
<dbReference type="Gene3D" id="1.10.510.10">
    <property type="entry name" value="Transferase(Phosphotransferase) domain 1"/>
    <property type="match status" value="1"/>
</dbReference>
<keyword evidence="5 6" id="KW-0067">ATP-binding</keyword>
<dbReference type="Gene3D" id="3.30.200.20">
    <property type="entry name" value="Phosphorylase Kinase, domain 1"/>
    <property type="match status" value="1"/>
</dbReference>
<evidence type="ECO:0000313" key="10">
    <source>
        <dbReference type="Proteomes" id="UP001162131"/>
    </source>
</evidence>
<dbReference type="Pfam" id="PF00069">
    <property type="entry name" value="Pkinase"/>
    <property type="match status" value="1"/>
</dbReference>
<organism evidence="9 10">
    <name type="scientific">Blepharisma stoltei</name>
    <dbReference type="NCBI Taxonomy" id="1481888"/>
    <lineage>
        <taxon>Eukaryota</taxon>
        <taxon>Sar</taxon>
        <taxon>Alveolata</taxon>
        <taxon>Ciliophora</taxon>
        <taxon>Postciliodesmatophora</taxon>
        <taxon>Heterotrichea</taxon>
        <taxon>Heterotrichida</taxon>
        <taxon>Blepharismidae</taxon>
        <taxon>Blepharisma</taxon>
    </lineage>
</organism>
<feature type="domain" description="Protein kinase" evidence="8">
    <location>
        <begin position="18"/>
        <end position="306"/>
    </location>
</feature>
<name>A0AAU9J2I7_9CILI</name>
<dbReference type="InterPro" id="IPR000719">
    <property type="entry name" value="Prot_kinase_dom"/>
</dbReference>
<dbReference type="InterPro" id="IPR011009">
    <property type="entry name" value="Kinase-like_dom_sf"/>
</dbReference>
<keyword evidence="4" id="KW-0418">Kinase</keyword>
<dbReference type="EMBL" id="CAJZBQ010000013">
    <property type="protein sequence ID" value="CAG9314859.1"/>
    <property type="molecule type" value="Genomic_DNA"/>
</dbReference>
<dbReference type="SUPFAM" id="SSF56112">
    <property type="entry name" value="Protein kinase-like (PK-like)"/>
    <property type="match status" value="1"/>
</dbReference>
<evidence type="ECO:0000256" key="4">
    <source>
        <dbReference type="ARBA" id="ARBA00022777"/>
    </source>
</evidence>
<evidence type="ECO:0000256" key="5">
    <source>
        <dbReference type="ARBA" id="ARBA00022840"/>
    </source>
</evidence>
<evidence type="ECO:0000313" key="9">
    <source>
        <dbReference type="EMBL" id="CAG9314859.1"/>
    </source>
</evidence>
<dbReference type="InterPro" id="IPR017441">
    <property type="entry name" value="Protein_kinase_ATP_BS"/>
</dbReference>
<evidence type="ECO:0000256" key="7">
    <source>
        <dbReference type="RuleBase" id="RU000304"/>
    </source>
</evidence>
<dbReference type="FunFam" id="1.10.510.10:FF:000040">
    <property type="entry name" value="Mitogen-activated protein kinase"/>
    <property type="match status" value="1"/>
</dbReference>
<dbReference type="InterPro" id="IPR008271">
    <property type="entry name" value="Ser/Thr_kinase_AS"/>
</dbReference>
<dbReference type="PROSITE" id="PS00107">
    <property type="entry name" value="PROTEIN_KINASE_ATP"/>
    <property type="match status" value="1"/>
</dbReference>
<dbReference type="PROSITE" id="PS00108">
    <property type="entry name" value="PROTEIN_KINASE_ST"/>
    <property type="match status" value="1"/>
</dbReference>